<feature type="chain" id="PRO_5043439934" evidence="2">
    <location>
        <begin position="24"/>
        <end position="254"/>
    </location>
</feature>
<proteinExistence type="predicted"/>
<dbReference type="EMBL" id="JAFNEN010000248">
    <property type="protein sequence ID" value="KAG8188147.1"/>
    <property type="molecule type" value="Genomic_DNA"/>
</dbReference>
<feature type="signal peptide" evidence="2">
    <location>
        <begin position="1"/>
        <end position="23"/>
    </location>
</feature>
<comment type="caution">
    <text evidence="3">The sequence shown here is derived from an EMBL/GenBank/DDBJ whole genome shotgun (WGS) entry which is preliminary data.</text>
</comment>
<evidence type="ECO:0000313" key="4">
    <source>
        <dbReference type="Proteomes" id="UP000827092"/>
    </source>
</evidence>
<evidence type="ECO:0000313" key="3">
    <source>
        <dbReference type="EMBL" id="KAG8188147.1"/>
    </source>
</evidence>
<dbReference type="AlphaFoldDB" id="A0AAV6UWE4"/>
<feature type="compositionally biased region" description="Polar residues" evidence="1">
    <location>
        <begin position="63"/>
        <end position="82"/>
    </location>
</feature>
<reference evidence="3 4" key="1">
    <citation type="journal article" date="2022" name="Nat. Ecol. Evol.">
        <title>A masculinizing supergene underlies an exaggerated male reproductive morph in a spider.</title>
        <authorList>
            <person name="Hendrickx F."/>
            <person name="De Corte Z."/>
            <person name="Sonet G."/>
            <person name="Van Belleghem S.M."/>
            <person name="Kostlbacher S."/>
            <person name="Vangestel C."/>
        </authorList>
    </citation>
    <scope>NUCLEOTIDE SEQUENCE [LARGE SCALE GENOMIC DNA]</scope>
    <source>
        <strain evidence="3">W744_W776</strain>
    </source>
</reference>
<sequence length="254" mass="28832">MSLWLILVTLPASFFRMLRYVLNTSIWTRFMKNRITQTEPSNNEEIRDIDTVEGFCDSDSCNSSVITSRPQSDIPNLSSVSEKNGKSNEDEFYSESSIDKQNVSVANLLVDKRKEFISEDRICVSAHQTITTSHAEKDFTITYNMIVNRHSSNILTKYKHSNCSEINYEISSSVSGDEITTESGDDVTNVKLNREASDKFTDEEFGDKISDNYADKITNVRFIEASSDETTVEASGDELLPLKQHLVTNYGRIW</sequence>
<evidence type="ECO:0000256" key="1">
    <source>
        <dbReference type="SAM" id="MobiDB-lite"/>
    </source>
</evidence>
<accession>A0AAV6UWE4</accession>
<evidence type="ECO:0000256" key="2">
    <source>
        <dbReference type="SAM" id="SignalP"/>
    </source>
</evidence>
<keyword evidence="2" id="KW-0732">Signal</keyword>
<gene>
    <name evidence="3" type="ORF">JTE90_029072</name>
</gene>
<keyword evidence="4" id="KW-1185">Reference proteome</keyword>
<name>A0AAV6UWE4_9ARAC</name>
<dbReference type="Proteomes" id="UP000827092">
    <property type="component" value="Unassembled WGS sequence"/>
</dbReference>
<feature type="region of interest" description="Disordered" evidence="1">
    <location>
        <begin position="63"/>
        <end position="93"/>
    </location>
</feature>
<organism evidence="3 4">
    <name type="scientific">Oedothorax gibbosus</name>
    <dbReference type="NCBI Taxonomy" id="931172"/>
    <lineage>
        <taxon>Eukaryota</taxon>
        <taxon>Metazoa</taxon>
        <taxon>Ecdysozoa</taxon>
        <taxon>Arthropoda</taxon>
        <taxon>Chelicerata</taxon>
        <taxon>Arachnida</taxon>
        <taxon>Araneae</taxon>
        <taxon>Araneomorphae</taxon>
        <taxon>Entelegynae</taxon>
        <taxon>Araneoidea</taxon>
        <taxon>Linyphiidae</taxon>
        <taxon>Erigoninae</taxon>
        <taxon>Oedothorax</taxon>
    </lineage>
</organism>
<protein>
    <submittedName>
        <fullName evidence="3">Uncharacterized protein</fullName>
    </submittedName>
</protein>